<organism evidence="9 10">
    <name type="scientific">Lachancea nothofagi CBS 11611</name>
    <dbReference type="NCBI Taxonomy" id="1266666"/>
    <lineage>
        <taxon>Eukaryota</taxon>
        <taxon>Fungi</taxon>
        <taxon>Dikarya</taxon>
        <taxon>Ascomycota</taxon>
        <taxon>Saccharomycotina</taxon>
        <taxon>Saccharomycetes</taxon>
        <taxon>Saccharomycetales</taxon>
        <taxon>Saccharomycetaceae</taxon>
        <taxon>Lachancea</taxon>
    </lineage>
</organism>
<dbReference type="PIRSF" id="PIRSF005461">
    <property type="entry name" value="23S_rRNA_mtase"/>
    <property type="match status" value="1"/>
</dbReference>
<evidence type="ECO:0000313" key="9">
    <source>
        <dbReference type="EMBL" id="SCU93330.1"/>
    </source>
</evidence>
<keyword evidence="5 7" id="KW-0949">S-adenosyl-L-methionine</keyword>
<proteinExistence type="inferred from homology"/>
<evidence type="ECO:0000313" key="10">
    <source>
        <dbReference type="Proteomes" id="UP000189911"/>
    </source>
</evidence>
<evidence type="ECO:0000256" key="7">
    <source>
        <dbReference type="PIRSR" id="PIRSR005461-1"/>
    </source>
</evidence>
<sequence length="307" mass="35332">MNLLLANSVSYVNFVRCSSLQFIRLNSSGKARWLDRQRSDSYTREAKLQGLRSRAAFKLQQIDDKMHLFRKNANQRVLDLGYAPGAWSQVAFDRTSPNGVILGVDILPCSPPRGVNSIQANILSKKTHELIRLFFSKRFQLYQEDQLHMDHGYFQHMLEEGLSALKEENDDNESRIVPNIDEKPIDVIISDMYEPWPQTTGFWNNFTNSAYYRMANTTGVAIKDHYMSMDLCDAALIAAIDLLKPGGSFTCKLYTGKEDKLLENRMKQVFKDVHRFKPSASRNESKEIYFVGLNKRKNVDKVKVFVE</sequence>
<feature type="active site" description="Proton acceptor" evidence="7">
    <location>
        <position position="252"/>
    </location>
</feature>
<dbReference type="Pfam" id="PF01728">
    <property type="entry name" value="FtsJ"/>
    <property type="match status" value="1"/>
</dbReference>
<feature type="domain" description="Ribosomal RNA methyltransferase FtsJ" evidence="8">
    <location>
        <begin position="52"/>
        <end position="295"/>
    </location>
</feature>
<dbReference type="Proteomes" id="UP000189911">
    <property type="component" value="Chromosome E"/>
</dbReference>
<evidence type="ECO:0000256" key="6">
    <source>
        <dbReference type="ARBA" id="ARBA00041184"/>
    </source>
</evidence>
<evidence type="ECO:0000256" key="5">
    <source>
        <dbReference type="ARBA" id="ARBA00022691"/>
    </source>
</evidence>
<evidence type="ECO:0000256" key="4">
    <source>
        <dbReference type="ARBA" id="ARBA00022679"/>
    </source>
</evidence>
<keyword evidence="2" id="KW-0698">rRNA processing</keyword>
<dbReference type="GO" id="GO:0005739">
    <property type="term" value="C:mitochondrion"/>
    <property type="evidence" value="ECO:0007669"/>
    <property type="project" value="TreeGrafter"/>
</dbReference>
<accession>A0A1G4JRM3</accession>
<evidence type="ECO:0000256" key="1">
    <source>
        <dbReference type="ARBA" id="ARBA00009258"/>
    </source>
</evidence>
<dbReference type="GO" id="GO:0008650">
    <property type="term" value="F:rRNA (uridine-2'-O-)-methyltransferase activity"/>
    <property type="evidence" value="ECO:0007669"/>
    <property type="project" value="TreeGrafter"/>
</dbReference>
<dbReference type="HAMAP" id="MF_01547">
    <property type="entry name" value="RNA_methyltr_E"/>
    <property type="match status" value="1"/>
</dbReference>
<evidence type="ECO:0000256" key="2">
    <source>
        <dbReference type="ARBA" id="ARBA00022552"/>
    </source>
</evidence>
<dbReference type="PANTHER" id="PTHR10920">
    <property type="entry name" value="RIBOSOMAL RNA METHYLTRANSFERASE"/>
    <property type="match status" value="1"/>
</dbReference>
<comment type="similarity">
    <text evidence="1">Belongs to the class I-like SAM-binding methyltransferase superfamily. RNA methyltransferase RlmE family.</text>
</comment>
<reference evidence="10" key="1">
    <citation type="submission" date="2016-03" db="EMBL/GenBank/DDBJ databases">
        <authorList>
            <person name="Devillers Hugo."/>
        </authorList>
    </citation>
    <scope>NUCLEOTIDE SEQUENCE [LARGE SCALE GENOMIC DNA]</scope>
</reference>
<dbReference type="InterPro" id="IPR050082">
    <property type="entry name" value="RNA_methyltr_RlmE"/>
</dbReference>
<protein>
    <recommendedName>
        <fullName evidence="6">rRNA methyltransferase 2, mitochondrial</fullName>
    </recommendedName>
</protein>
<dbReference type="SUPFAM" id="SSF53335">
    <property type="entry name" value="S-adenosyl-L-methionine-dependent methyltransferases"/>
    <property type="match status" value="1"/>
</dbReference>
<dbReference type="PANTHER" id="PTHR10920:SF18">
    <property type="entry name" value="RRNA METHYLTRANSFERASE 2, MITOCHONDRIAL"/>
    <property type="match status" value="1"/>
</dbReference>
<dbReference type="EMBL" id="LT598451">
    <property type="protein sequence ID" value="SCU93330.1"/>
    <property type="molecule type" value="Genomic_DNA"/>
</dbReference>
<dbReference type="Gene3D" id="3.40.50.150">
    <property type="entry name" value="Vaccinia Virus protein VP39"/>
    <property type="match status" value="1"/>
</dbReference>
<keyword evidence="3" id="KW-0489">Methyltransferase</keyword>
<dbReference type="InterPro" id="IPR015507">
    <property type="entry name" value="rRNA-MeTfrase_E"/>
</dbReference>
<keyword evidence="10" id="KW-1185">Reference proteome</keyword>
<dbReference type="InterPro" id="IPR002877">
    <property type="entry name" value="RNA_MeTrfase_FtsJ_dom"/>
</dbReference>
<dbReference type="AlphaFoldDB" id="A0A1G4JRM3"/>
<evidence type="ECO:0000256" key="3">
    <source>
        <dbReference type="ARBA" id="ARBA00022603"/>
    </source>
</evidence>
<dbReference type="InterPro" id="IPR029063">
    <property type="entry name" value="SAM-dependent_MTases_sf"/>
</dbReference>
<dbReference type="OrthoDB" id="20105at2759"/>
<name>A0A1G4JRM3_9SACH</name>
<keyword evidence="4" id="KW-0808">Transferase</keyword>
<gene>
    <name evidence="9" type="ORF">LANO_0E03598G</name>
</gene>
<evidence type="ECO:0000259" key="8">
    <source>
        <dbReference type="Pfam" id="PF01728"/>
    </source>
</evidence>